<sequence>MDETAEEQPQRIAQGSLMNEFQERVLESLRLLDESSSLSKLLEDKILFDIFAPGEFVHSAHGKPKGATESLGSNSVHRDFKLEKDPASPPLPPGASWAGESGTRVLDNWKSELSELLMAECPHSGDSNDKNIGLREEILLVRGSGVSLPLRELKDIFSARSEVVTPWAVVQCRGCSRPVSTSRFVDHVNVCDRIPAGSKIPLVGHDLGESVNGDISESRAVVDDTRILTPREDLRGQKKGSLSSPFFCSSWMDQLPTIQEYERERWGESIAEGAHRPRRRRLSTNGWTQANGLYDNTSQKKRAMGIDRKIVTQAANLGIFAPTLDEAAPDIVRNIVEQAGHELPWCRIAQLSLAPLIPRGNILRRPLPELPDHVVVPQPVGGSDLPSMHSIVPPMGPQQSLLGTSAASSQPQLLLHQQQQQMLGKAKAVIQPSMASLIFSLYLRRLRFLQHTAVSKIGFPSYQVRGPSYHGQSFFAPNGSFLTDPPSARASPVLSIDGKSQKATAGTSKGSESSTGNDGDAKNLKRQNSPSTATTSTPKKQRVSKVNPKAPALGSVKNPNGTNLTTKPPGSGWMASQKDVEERARDAISRVSRDHAPGILKVQKNSSALDPRPASRGSPRIPTGSSSSSARLGFGRGRGGSPPTKGGSFPRVPSYQPPG</sequence>
<feature type="compositionally biased region" description="Low complexity" evidence="1">
    <location>
        <begin position="615"/>
        <end position="629"/>
    </location>
</feature>
<reference evidence="2" key="1">
    <citation type="submission" date="2021-01" db="EMBL/GenBank/DDBJ databases">
        <authorList>
            <person name="Corre E."/>
            <person name="Pelletier E."/>
            <person name="Niang G."/>
            <person name="Scheremetjew M."/>
            <person name="Finn R."/>
            <person name="Kale V."/>
            <person name="Holt S."/>
            <person name="Cochrane G."/>
            <person name="Meng A."/>
            <person name="Brown T."/>
            <person name="Cohen L."/>
        </authorList>
    </citation>
    <scope>NUCLEOTIDE SEQUENCE</scope>
    <source>
        <strain evidence="2">SAG 36.94</strain>
    </source>
</reference>
<gene>
    <name evidence="2" type="ORF">CCAE0312_LOCUS3184</name>
</gene>
<feature type="region of interest" description="Disordered" evidence="1">
    <location>
        <begin position="486"/>
        <end position="659"/>
    </location>
</feature>
<feature type="compositionally biased region" description="Basic and acidic residues" evidence="1">
    <location>
        <begin position="578"/>
        <end position="596"/>
    </location>
</feature>
<feature type="compositionally biased region" description="Polar residues" evidence="1">
    <location>
        <begin position="501"/>
        <end position="517"/>
    </location>
</feature>
<protein>
    <submittedName>
        <fullName evidence="2">Uncharacterized protein</fullName>
    </submittedName>
</protein>
<feature type="compositionally biased region" description="Polar residues" evidence="1">
    <location>
        <begin position="557"/>
        <end position="568"/>
    </location>
</feature>
<name>A0A7S1TB09_9RHOD</name>
<feature type="region of interest" description="Disordered" evidence="1">
    <location>
        <begin position="81"/>
        <end position="100"/>
    </location>
</feature>
<evidence type="ECO:0000313" key="2">
    <source>
        <dbReference type="EMBL" id="CAD9231128.1"/>
    </source>
</evidence>
<evidence type="ECO:0000256" key="1">
    <source>
        <dbReference type="SAM" id="MobiDB-lite"/>
    </source>
</evidence>
<organism evidence="2">
    <name type="scientific">Compsopogon caeruleus</name>
    <dbReference type="NCBI Taxonomy" id="31354"/>
    <lineage>
        <taxon>Eukaryota</taxon>
        <taxon>Rhodophyta</taxon>
        <taxon>Compsopogonophyceae</taxon>
        <taxon>Compsopogonales</taxon>
        <taxon>Compsopogonaceae</taxon>
        <taxon>Compsopogon</taxon>
    </lineage>
</organism>
<proteinExistence type="predicted"/>
<accession>A0A7S1TB09</accession>
<dbReference type="EMBL" id="HBGH01005949">
    <property type="protein sequence ID" value="CAD9231128.1"/>
    <property type="molecule type" value="Transcribed_RNA"/>
</dbReference>
<feature type="compositionally biased region" description="Low complexity" evidence="1">
    <location>
        <begin position="529"/>
        <end position="538"/>
    </location>
</feature>
<dbReference type="AlphaFoldDB" id="A0A7S1TB09"/>